<keyword evidence="3" id="KW-1185">Reference proteome</keyword>
<dbReference type="EMBL" id="BAABCR010000015">
    <property type="protein sequence ID" value="GAA4034564.1"/>
    <property type="molecule type" value="Genomic_DNA"/>
</dbReference>
<organism evidence="2 3">
    <name type="scientific">Flavobacterium cheonhonense</name>
    <dbReference type="NCBI Taxonomy" id="706185"/>
    <lineage>
        <taxon>Bacteria</taxon>
        <taxon>Pseudomonadati</taxon>
        <taxon>Bacteroidota</taxon>
        <taxon>Flavobacteriia</taxon>
        <taxon>Flavobacteriales</taxon>
        <taxon>Flavobacteriaceae</taxon>
        <taxon>Flavobacterium</taxon>
    </lineage>
</organism>
<dbReference type="InterPro" id="IPR032185">
    <property type="entry name" value="DUF5017"/>
</dbReference>
<protein>
    <recommendedName>
        <fullName evidence="1">DUF5017 domain-containing protein</fullName>
    </recommendedName>
</protein>
<dbReference type="Pfam" id="PF16409">
    <property type="entry name" value="DUF5017"/>
    <property type="match status" value="1"/>
</dbReference>
<dbReference type="Proteomes" id="UP001500968">
    <property type="component" value="Unassembled WGS sequence"/>
</dbReference>
<name>A0ABP7U201_9FLAO</name>
<reference evidence="3" key="1">
    <citation type="journal article" date="2019" name="Int. J. Syst. Evol. Microbiol.">
        <title>The Global Catalogue of Microorganisms (GCM) 10K type strain sequencing project: providing services to taxonomists for standard genome sequencing and annotation.</title>
        <authorList>
            <consortium name="The Broad Institute Genomics Platform"/>
            <consortium name="The Broad Institute Genome Sequencing Center for Infectious Disease"/>
            <person name="Wu L."/>
            <person name="Ma J."/>
        </authorList>
    </citation>
    <scope>NUCLEOTIDE SEQUENCE [LARGE SCALE GENOMIC DNA]</scope>
    <source>
        <strain evidence="3">JCM 17064</strain>
    </source>
</reference>
<evidence type="ECO:0000313" key="3">
    <source>
        <dbReference type="Proteomes" id="UP001500968"/>
    </source>
</evidence>
<feature type="domain" description="DUF5017" evidence="1">
    <location>
        <begin position="69"/>
        <end position="188"/>
    </location>
</feature>
<accession>A0ABP7U201</accession>
<gene>
    <name evidence="2" type="ORF">GCM10022386_19300</name>
</gene>
<dbReference type="Gene3D" id="2.60.120.200">
    <property type="match status" value="1"/>
</dbReference>
<evidence type="ECO:0000259" key="1">
    <source>
        <dbReference type="Pfam" id="PF16409"/>
    </source>
</evidence>
<evidence type="ECO:0000313" key="2">
    <source>
        <dbReference type="EMBL" id="GAA4034564.1"/>
    </source>
</evidence>
<comment type="caution">
    <text evidence="2">The sequence shown here is derived from an EMBL/GenBank/DDBJ whole genome shotgun (WGS) entry which is preliminary data.</text>
</comment>
<proteinExistence type="predicted"/>
<dbReference type="PROSITE" id="PS51257">
    <property type="entry name" value="PROKAR_LIPOPROTEIN"/>
    <property type="match status" value="1"/>
</dbReference>
<dbReference type="RefSeq" id="WP_324689622.1">
    <property type="nucleotide sequence ID" value="NZ_BAABCR010000015.1"/>
</dbReference>
<sequence>MKNIFKSFLAIATLSLAVSCSDDTEIPPFKPLIFSEDFPEAEINYNATFDFEGWTNFAETGTKLWIERDFNNDGYIQFSSFGSGQASNIGWAITPAITIEEGANAVFSFSSASNFVDNPDNKLQVFISTNYDGTNVLAATWTQLDAVVADNTTNNYTYIPSGEIDLSTYSGTVHIAFKVTGNGSTLDGLFQVDKVKVYSNN</sequence>